<dbReference type="Pfam" id="PF00305">
    <property type="entry name" value="Lipoxygenase"/>
    <property type="match status" value="1"/>
</dbReference>
<dbReference type="GO" id="GO:0046872">
    <property type="term" value="F:metal ion binding"/>
    <property type="evidence" value="ECO:0007669"/>
    <property type="project" value="UniProtKB-KW"/>
</dbReference>
<dbReference type="PRINTS" id="PR00087">
    <property type="entry name" value="LIPOXYGENASE"/>
</dbReference>
<keyword evidence="3" id="KW-0223">Dioxygenase</keyword>
<gene>
    <name evidence="6" type="ORF">EYC80_007754</name>
</gene>
<evidence type="ECO:0000259" key="5">
    <source>
        <dbReference type="PROSITE" id="PS51393"/>
    </source>
</evidence>
<dbReference type="AlphaFoldDB" id="A0A5N6JWW4"/>
<accession>A0A5N6JWW4</accession>
<proteinExistence type="predicted"/>
<dbReference type="GO" id="GO:0043651">
    <property type="term" value="P:linoleic acid metabolic process"/>
    <property type="evidence" value="ECO:0007669"/>
    <property type="project" value="UniProtKB-ARBA"/>
</dbReference>
<reference evidence="6 7" key="1">
    <citation type="submission" date="2019-06" db="EMBL/GenBank/DDBJ databases">
        <title>Genome Sequence of the Brown Rot Fungal Pathogen Monilinia laxa.</title>
        <authorList>
            <person name="De Miccolis Angelini R.M."/>
            <person name="Landi L."/>
            <person name="Abate D."/>
            <person name="Pollastro S."/>
            <person name="Romanazzi G."/>
            <person name="Faretra F."/>
        </authorList>
    </citation>
    <scope>NUCLEOTIDE SEQUENCE [LARGE SCALE GENOMIC DNA]</scope>
    <source>
        <strain evidence="6 7">Mlax316</strain>
    </source>
</reference>
<dbReference type="GO" id="GO:0050584">
    <property type="term" value="F:linoleate 11-lipoxygenase activity"/>
    <property type="evidence" value="ECO:0007669"/>
    <property type="project" value="UniProtKB-ARBA"/>
</dbReference>
<evidence type="ECO:0000256" key="3">
    <source>
        <dbReference type="ARBA" id="ARBA00022964"/>
    </source>
</evidence>
<dbReference type="InterPro" id="IPR036226">
    <property type="entry name" value="LipOase_C_sf"/>
</dbReference>
<comment type="caution">
    <text evidence="6">The sequence shown here is derived from an EMBL/GenBank/DDBJ whole genome shotgun (WGS) entry which is preliminary data.</text>
</comment>
<name>A0A5N6JWW4_MONLA</name>
<keyword evidence="7" id="KW-1185">Reference proteome</keyword>
<dbReference type="PANTHER" id="PTHR11771">
    <property type="entry name" value="LIPOXYGENASE"/>
    <property type="match status" value="1"/>
</dbReference>
<dbReference type="GO" id="GO:0034440">
    <property type="term" value="P:lipid oxidation"/>
    <property type="evidence" value="ECO:0007669"/>
    <property type="project" value="InterPro"/>
</dbReference>
<evidence type="ECO:0000256" key="1">
    <source>
        <dbReference type="ARBA" id="ARBA00021175"/>
    </source>
</evidence>
<feature type="domain" description="Lipoxygenase" evidence="5">
    <location>
        <begin position="201"/>
        <end position="614"/>
    </location>
</feature>
<dbReference type="EMBL" id="VIGI01000012">
    <property type="protein sequence ID" value="KAB8293443.1"/>
    <property type="molecule type" value="Genomic_DNA"/>
</dbReference>
<dbReference type="Gene3D" id="1.20.245.10">
    <property type="entry name" value="Lipoxygenase-1, Domain 5"/>
    <property type="match status" value="1"/>
</dbReference>
<organism evidence="6 7">
    <name type="scientific">Monilinia laxa</name>
    <name type="common">Brown rot fungus</name>
    <name type="synonym">Sclerotinia laxa</name>
    <dbReference type="NCBI Taxonomy" id="61186"/>
    <lineage>
        <taxon>Eukaryota</taxon>
        <taxon>Fungi</taxon>
        <taxon>Dikarya</taxon>
        <taxon>Ascomycota</taxon>
        <taxon>Pezizomycotina</taxon>
        <taxon>Leotiomycetes</taxon>
        <taxon>Helotiales</taxon>
        <taxon>Sclerotiniaceae</taxon>
        <taxon>Monilinia</taxon>
    </lineage>
</organism>
<evidence type="ECO:0000256" key="4">
    <source>
        <dbReference type="ARBA" id="ARBA00023002"/>
    </source>
</evidence>
<dbReference type="Proteomes" id="UP000326757">
    <property type="component" value="Unassembled WGS sequence"/>
</dbReference>
<evidence type="ECO:0000256" key="2">
    <source>
        <dbReference type="ARBA" id="ARBA00022723"/>
    </source>
</evidence>
<dbReference type="Gene3D" id="3.10.450.60">
    <property type="match status" value="1"/>
</dbReference>
<sequence>MSGVLQKVENILHHGQAKHPLLKPSPIEWNKGVLKSELIAHSIFAEEHDELKEESGKPNFATGTYVGTKKAVSEVYTLINNTFTSFFDVHQFESHLPTAPISLEEKKERFQFQIPGSDGYPPHLSLEPKTDFLHSLKIFQADRLFATAPIVQKVIPEKFLDFLYDEPNQRSFALIESVNQKLFDERRDIGKMANIGTRKDWYSDEVYAQQQFTGVNPVTIKKASKEWIQQFKTAGSAQGKTEALKVIEKAEKDEGLYVQDCSYFRKFVGVEQGEPLRSDDGKRFGCASVSLFHLLPNGALHPLAIILDYTTNTTTNLTLFNRRTSPSSSKSHEATDWPWRYAKQCAQVSDWHAHELGVHLTHTHLIEEGIIIASHRNLPEDHPVFKLLSPHWLKTLPLNAAARASLIPQVIVHINGLTKEGSLRMVRKQYETFDFVGNYVPNDLESRGFPLKDLNSKRFHNYAYAKNMHLMWPAFHRFVSGMLRPSYPSDSSVSTDPHLRAWVAEIHSNTGANIPSFPHLTSFPELVDAITMCIHIASSQHTAVNYLQNYYQAFVPNKPSALFSPLPSSLPQLLSLTEADLIHSLPVQYPRSWLLASHLPYLLSSVVADDQSLLEYALSVRGVAGSSDGSDDEREGVAGDFYEDLVRCGFYVILDLLCIHLSIHLPSICHVRKSDEDQSNMNPRGYKN</sequence>
<keyword evidence="2" id="KW-0479">Metal-binding</keyword>
<dbReference type="SUPFAM" id="SSF48484">
    <property type="entry name" value="Lipoxigenase"/>
    <property type="match status" value="1"/>
</dbReference>
<keyword evidence="4" id="KW-0560">Oxidoreductase</keyword>
<evidence type="ECO:0000313" key="6">
    <source>
        <dbReference type="EMBL" id="KAB8293443.1"/>
    </source>
</evidence>
<dbReference type="InterPro" id="IPR000907">
    <property type="entry name" value="LipOase"/>
</dbReference>
<dbReference type="OrthoDB" id="407298at2759"/>
<protein>
    <recommendedName>
        <fullName evidence="1">Manganese lipoxygenase</fullName>
    </recommendedName>
</protein>
<evidence type="ECO:0000313" key="7">
    <source>
        <dbReference type="Proteomes" id="UP000326757"/>
    </source>
</evidence>
<dbReference type="PROSITE" id="PS51393">
    <property type="entry name" value="LIPOXYGENASE_3"/>
    <property type="match status" value="1"/>
</dbReference>
<dbReference type="InterPro" id="IPR013819">
    <property type="entry name" value="LipOase_C"/>
</dbReference>